<sequence>MKWFLLLGAVLAVSAVDRAKFRRCIDTAFCRRHREDKSLTDYKIVSNSLKFNDTALHAILKNKENSLVLDIVALKDSTIRLVIDEFEGKEARVRTSKKSKSPRSAKKSRGLRRKMGIRLLCNINPSELIYTQREPSSQRLTQEIGYALSTSEREKDKRWRRILGGKMGRSQGYEAAWILLGKR</sequence>
<proteinExistence type="predicted"/>
<protein>
    <submittedName>
        <fullName evidence="3">Uncharacterized protein</fullName>
    </submittedName>
</protein>
<reference evidence="3" key="1">
    <citation type="submission" date="2024-02" db="UniProtKB">
        <authorList>
            <consortium name="WormBaseParasite"/>
        </authorList>
    </citation>
    <scope>IDENTIFICATION</scope>
</reference>
<dbReference type="WBParaSite" id="MBELARI_LOCUS9569">
    <property type="protein sequence ID" value="MBELARI_LOCUS9569"/>
    <property type="gene ID" value="MBELARI_LOCUS9569"/>
</dbReference>
<keyword evidence="1" id="KW-0732">Signal</keyword>
<evidence type="ECO:0000313" key="2">
    <source>
        <dbReference type="Proteomes" id="UP000887575"/>
    </source>
</evidence>
<accession>A0AAF3JC21</accession>
<dbReference type="AlphaFoldDB" id="A0AAF3JC21"/>
<dbReference type="Proteomes" id="UP000887575">
    <property type="component" value="Unassembled WGS sequence"/>
</dbReference>
<name>A0AAF3JC21_9BILA</name>
<evidence type="ECO:0000313" key="3">
    <source>
        <dbReference type="WBParaSite" id="MBELARI_LOCUS9569"/>
    </source>
</evidence>
<keyword evidence="2" id="KW-1185">Reference proteome</keyword>
<feature type="signal peptide" evidence="1">
    <location>
        <begin position="1"/>
        <end position="15"/>
    </location>
</feature>
<evidence type="ECO:0000256" key="1">
    <source>
        <dbReference type="SAM" id="SignalP"/>
    </source>
</evidence>
<feature type="chain" id="PRO_5041949929" evidence="1">
    <location>
        <begin position="16"/>
        <end position="183"/>
    </location>
</feature>
<organism evidence="2 3">
    <name type="scientific">Mesorhabditis belari</name>
    <dbReference type="NCBI Taxonomy" id="2138241"/>
    <lineage>
        <taxon>Eukaryota</taxon>
        <taxon>Metazoa</taxon>
        <taxon>Ecdysozoa</taxon>
        <taxon>Nematoda</taxon>
        <taxon>Chromadorea</taxon>
        <taxon>Rhabditida</taxon>
        <taxon>Rhabditina</taxon>
        <taxon>Rhabditomorpha</taxon>
        <taxon>Rhabditoidea</taxon>
        <taxon>Rhabditidae</taxon>
        <taxon>Mesorhabditinae</taxon>
        <taxon>Mesorhabditis</taxon>
    </lineage>
</organism>